<dbReference type="AlphaFoldDB" id="A0AA89B114"/>
<accession>A0AA89B114</accession>
<gene>
    <name evidence="1" type="ORF">RJ639_042877</name>
</gene>
<name>A0AA89B114_9ASTE</name>
<protein>
    <submittedName>
        <fullName evidence="1">Uncharacterized protein</fullName>
    </submittedName>
</protein>
<sequence>MDWDDSISRGCALLSLYATPTLVAKEKLFLDQGWQEHYCVAYAINDSMGLFEDFGFPKDQPVTGPPLFCVPTKA</sequence>
<evidence type="ECO:0000313" key="2">
    <source>
        <dbReference type="Proteomes" id="UP001188597"/>
    </source>
</evidence>
<reference evidence="1" key="1">
    <citation type="submission" date="2022-12" db="EMBL/GenBank/DDBJ databases">
        <title>Draft genome assemblies for two species of Escallonia (Escalloniales).</title>
        <authorList>
            <person name="Chanderbali A."/>
            <person name="Dervinis C."/>
            <person name="Anghel I."/>
            <person name="Soltis D."/>
            <person name="Soltis P."/>
            <person name="Zapata F."/>
        </authorList>
    </citation>
    <scope>NUCLEOTIDE SEQUENCE</scope>
    <source>
        <strain evidence="1">UCBG64.0493</strain>
        <tissue evidence="1">Leaf</tissue>
    </source>
</reference>
<organism evidence="1 2">
    <name type="scientific">Escallonia herrerae</name>
    <dbReference type="NCBI Taxonomy" id="1293975"/>
    <lineage>
        <taxon>Eukaryota</taxon>
        <taxon>Viridiplantae</taxon>
        <taxon>Streptophyta</taxon>
        <taxon>Embryophyta</taxon>
        <taxon>Tracheophyta</taxon>
        <taxon>Spermatophyta</taxon>
        <taxon>Magnoliopsida</taxon>
        <taxon>eudicotyledons</taxon>
        <taxon>Gunneridae</taxon>
        <taxon>Pentapetalae</taxon>
        <taxon>asterids</taxon>
        <taxon>campanulids</taxon>
        <taxon>Escalloniales</taxon>
        <taxon>Escalloniaceae</taxon>
        <taxon>Escallonia</taxon>
    </lineage>
</organism>
<proteinExistence type="predicted"/>
<keyword evidence="2" id="KW-1185">Reference proteome</keyword>
<evidence type="ECO:0000313" key="1">
    <source>
        <dbReference type="EMBL" id="KAK3024854.1"/>
    </source>
</evidence>
<comment type="caution">
    <text evidence="1">The sequence shown here is derived from an EMBL/GenBank/DDBJ whole genome shotgun (WGS) entry which is preliminary data.</text>
</comment>
<dbReference type="EMBL" id="JAVXUP010000578">
    <property type="protein sequence ID" value="KAK3024854.1"/>
    <property type="molecule type" value="Genomic_DNA"/>
</dbReference>
<dbReference type="Proteomes" id="UP001188597">
    <property type="component" value="Unassembled WGS sequence"/>
</dbReference>